<dbReference type="InterPro" id="IPR013320">
    <property type="entry name" value="ConA-like_dom_sf"/>
</dbReference>
<evidence type="ECO:0000259" key="2">
    <source>
        <dbReference type="PROSITE" id="PS51762"/>
    </source>
</evidence>
<dbReference type="EMBL" id="CP022098">
    <property type="protein sequence ID" value="ATB44028.1"/>
    <property type="molecule type" value="Genomic_DNA"/>
</dbReference>
<dbReference type="Gene3D" id="2.60.120.200">
    <property type="match status" value="1"/>
</dbReference>
<dbReference type="InterPro" id="IPR000757">
    <property type="entry name" value="Beta-glucanase-like"/>
</dbReference>
<dbReference type="PANTHER" id="PTHR10963">
    <property type="entry name" value="GLYCOSYL HYDROLASE-RELATED"/>
    <property type="match status" value="1"/>
</dbReference>
<dbReference type="CDD" id="cd08023">
    <property type="entry name" value="GH16_laminarinase_like"/>
    <property type="match status" value="1"/>
</dbReference>
<name>A0A250JK74_9BACT</name>
<proteinExistence type="inferred from homology"/>
<accession>A0A250JK74</accession>
<sequence length="385" mass="41941">MHHSRLLRGGGGSSPWMAAVLCLITSGGCGESPRPETEAHLGGASLLMAEGEPPVFGSADAPSGYSLVWGDEFENSTVDSSKWNTFENSNYGSGNKEDQCYFARNVSVGGGTLKITARRETVTCGATNPDTGTRTYYFTSGFLTTRNQGGPLKFKFRYGYTEARIKMPKGNPYWGAFWLVGPGDDSTPGGWPAYGEFDVTELLGARPDLTHGTFHYACTGRASCNTSSAAMYNVRTGDSYQGSSNFGPQLTPSNFVDGETSTRFVRYGFLWQPDRITWYVDGRPMRYLDADGNLYRYRPDGSKVFDRSLTSVFPNNPPTSPLSTVFAYEHSIHLNLAFGGGFPRYSTYGYTGIETATGYSDGNLAATIPAAMEVDYVRVFQLPGQ</sequence>
<dbReference type="Proteomes" id="UP000217257">
    <property type="component" value="Chromosome"/>
</dbReference>
<dbReference type="PROSITE" id="PS51257">
    <property type="entry name" value="PROKAR_LIPOPROTEIN"/>
    <property type="match status" value="1"/>
</dbReference>
<dbReference type="Pfam" id="PF00722">
    <property type="entry name" value="Glyco_hydro_16"/>
    <property type="match status" value="1"/>
</dbReference>
<dbReference type="InterPro" id="IPR050546">
    <property type="entry name" value="Glycosyl_Hydrlase_16"/>
</dbReference>
<evidence type="ECO:0000256" key="1">
    <source>
        <dbReference type="ARBA" id="ARBA00006865"/>
    </source>
</evidence>
<reference evidence="3 4" key="1">
    <citation type="submission" date="2017-06" db="EMBL/GenBank/DDBJ databases">
        <title>Sequencing and comparative analysis of myxobacterial genomes.</title>
        <authorList>
            <person name="Rupp O."/>
            <person name="Goesmann A."/>
            <person name="Sogaard-Andersen L."/>
        </authorList>
    </citation>
    <scope>NUCLEOTIDE SEQUENCE [LARGE SCALE GENOMIC DNA]</scope>
    <source>
        <strain evidence="3 4">DSM 52655</strain>
    </source>
</reference>
<dbReference type="GO" id="GO:0004553">
    <property type="term" value="F:hydrolase activity, hydrolyzing O-glycosyl compounds"/>
    <property type="evidence" value="ECO:0007669"/>
    <property type="project" value="InterPro"/>
</dbReference>
<evidence type="ECO:0000313" key="4">
    <source>
        <dbReference type="Proteomes" id="UP000217257"/>
    </source>
</evidence>
<organism evidence="3 4">
    <name type="scientific">Cystobacter fuscus</name>
    <dbReference type="NCBI Taxonomy" id="43"/>
    <lineage>
        <taxon>Bacteria</taxon>
        <taxon>Pseudomonadati</taxon>
        <taxon>Myxococcota</taxon>
        <taxon>Myxococcia</taxon>
        <taxon>Myxococcales</taxon>
        <taxon>Cystobacterineae</taxon>
        <taxon>Archangiaceae</taxon>
        <taxon>Cystobacter</taxon>
    </lineage>
</organism>
<dbReference type="PROSITE" id="PS51762">
    <property type="entry name" value="GH16_2"/>
    <property type="match status" value="1"/>
</dbReference>
<dbReference type="AlphaFoldDB" id="A0A250JK74"/>
<dbReference type="GO" id="GO:0005975">
    <property type="term" value="P:carbohydrate metabolic process"/>
    <property type="evidence" value="ECO:0007669"/>
    <property type="project" value="InterPro"/>
</dbReference>
<dbReference type="SUPFAM" id="SSF49899">
    <property type="entry name" value="Concanavalin A-like lectins/glucanases"/>
    <property type="match status" value="1"/>
</dbReference>
<protein>
    <submittedName>
        <fullName evidence="3">Laminarinase</fullName>
    </submittedName>
</protein>
<dbReference type="KEGG" id="cfus:CYFUS_009509"/>
<feature type="domain" description="GH16" evidence="2">
    <location>
        <begin position="71"/>
        <end position="385"/>
    </location>
</feature>
<dbReference type="PANTHER" id="PTHR10963:SF60">
    <property type="entry name" value="GRAM-NEGATIVE BACTERIA-BINDING PROTEIN 1-RELATED"/>
    <property type="match status" value="1"/>
</dbReference>
<evidence type="ECO:0000313" key="3">
    <source>
        <dbReference type="EMBL" id="ATB44028.1"/>
    </source>
</evidence>
<gene>
    <name evidence="3" type="ORF">CYFUS_009509</name>
</gene>
<comment type="similarity">
    <text evidence="1">Belongs to the glycosyl hydrolase 16 family.</text>
</comment>